<dbReference type="InterPro" id="IPR032837">
    <property type="entry name" value="G1PDH"/>
</dbReference>
<keyword evidence="1" id="KW-0963">Cytoplasm</keyword>
<dbReference type="InterPro" id="IPR016205">
    <property type="entry name" value="Glycerol_DH"/>
</dbReference>
<dbReference type="Pfam" id="PF13685">
    <property type="entry name" value="Fe-ADH_2"/>
    <property type="match status" value="1"/>
</dbReference>
<evidence type="ECO:0000256" key="5">
    <source>
        <dbReference type="ARBA" id="ARBA00023002"/>
    </source>
</evidence>
<dbReference type="SUPFAM" id="SSF56796">
    <property type="entry name" value="Dehydroquinate synthase-like"/>
    <property type="match status" value="1"/>
</dbReference>
<keyword evidence="3" id="KW-0479">Metal-binding</keyword>
<dbReference type="STRING" id="1286528.NHE_0897"/>
<keyword evidence="9" id="KW-1208">Phospholipid metabolism</keyword>
<dbReference type="EMBL" id="CP007481">
    <property type="protein sequence ID" value="AHX11816.1"/>
    <property type="molecule type" value="Genomic_DNA"/>
</dbReference>
<dbReference type="PANTHER" id="PTHR43616:SF5">
    <property type="entry name" value="GLYCEROL DEHYDROGENASE 1"/>
    <property type="match status" value="1"/>
</dbReference>
<keyword evidence="8" id="KW-0594">Phospholipid biosynthesis</keyword>
<evidence type="ECO:0000256" key="8">
    <source>
        <dbReference type="ARBA" id="ARBA00023209"/>
    </source>
</evidence>
<dbReference type="PANTHER" id="PTHR43616">
    <property type="entry name" value="GLYCEROL DEHYDROGENASE"/>
    <property type="match status" value="1"/>
</dbReference>
<accession>X5H5F0</accession>
<sequence length="377" mass="42939">MLLEILNYRITGIRQIIFENDLLINLQDLISHRSSLLICDENTQYFIPLTLRMERNLKRIVLPRDVQPTELEIRRLVKHTQDRELIIALGAGTITDICKCLAKITNREFIIFPTAPSVNAYTSPTASIMPIGSNKKYSIKAKMPIGIYIDRGILKKAPTRMIVSGLCDLVCSSTIKVDCLIASIALKQEYATIIFEELKHYEKILLKYSKLLVKGDIMLIELLMQALILSGLGMWLHGDSRTASQSEHVVAHILERKYSRHFLHGEMVAVGIILVSMIQEKLFRKEGKITFMTKAFELYKKQKSSSSLTPETFTKVLEDLSSITPLLRFLTSGHDQLRKHIIDLNETLPKMCGSFEEMLLFKENFTCLDLAYLKGCA</sequence>
<dbReference type="AlphaFoldDB" id="X5H5F0"/>
<dbReference type="KEGG" id="nhm:NHE_0897"/>
<dbReference type="GO" id="GO:0016614">
    <property type="term" value="F:oxidoreductase activity, acting on CH-OH group of donors"/>
    <property type="evidence" value="ECO:0007669"/>
    <property type="project" value="InterPro"/>
</dbReference>
<keyword evidence="5" id="KW-0560">Oxidoreductase</keyword>
<dbReference type="Proteomes" id="UP000023755">
    <property type="component" value="Chromosome"/>
</dbReference>
<dbReference type="Gene3D" id="3.40.50.1970">
    <property type="match status" value="1"/>
</dbReference>
<evidence type="ECO:0000256" key="4">
    <source>
        <dbReference type="ARBA" id="ARBA00022857"/>
    </source>
</evidence>
<keyword evidence="2" id="KW-0444">Lipid biosynthesis</keyword>
<name>X5H5F0_9RICK</name>
<evidence type="ECO:0000256" key="7">
    <source>
        <dbReference type="ARBA" id="ARBA00023098"/>
    </source>
</evidence>
<dbReference type="GO" id="GO:0046872">
    <property type="term" value="F:metal ion binding"/>
    <property type="evidence" value="ECO:0007669"/>
    <property type="project" value="UniProtKB-KW"/>
</dbReference>
<keyword evidence="7" id="KW-0443">Lipid metabolism</keyword>
<dbReference type="HOGENOM" id="CLU_733260_0_0_5"/>
<evidence type="ECO:0000256" key="1">
    <source>
        <dbReference type="ARBA" id="ARBA00022490"/>
    </source>
</evidence>
<proteinExistence type="predicted"/>
<evidence type="ECO:0000313" key="10">
    <source>
        <dbReference type="EMBL" id="AHX11816.1"/>
    </source>
</evidence>
<protein>
    <submittedName>
        <fullName evidence="10">3-dehydroquinate synthase family protein</fullName>
    </submittedName>
</protein>
<gene>
    <name evidence="10" type="ORF">NHE_0897</name>
</gene>
<evidence type="ECO:0000256" key="9">
    <source>
        <dbReference type="ARBA" id="ARBA00023264"/>
    </source>
</evidence>
<dbReference type="GO" id="GO:0005829">
    <property type="term" value="C:cytosol"/>
    <property type="evidence" value="ECO:0007669"/>
    <property type="project" value="TreeGrafter"/>
</dbReference>
<keyword evidence="11" id="KW-1185">Reference proteome</keyword>
<keyword evidence="4" id="KW-0521">NADP</keyword>
<evidence type="ECO:0000256" key="3">
    <source>
        <dbReference type="ARBA" id="ARBA00022723"/>
    </source>
</evidence>
<organism evidence="10 11">
    <name type="scientific">Neorickettsia helminthoeca str. Oregon</name>
    <dbReference type="NCBI Taxonomy" id="1286528"/>
    <lineage>
        <taxon>Bacteria</taxon>
        <taxon>Pseudomonadati</taxon>
        <taxon>Pseudomonadota</taxon>
        <taxon>Alphaproteobacteria</taxon>
        <taxon>Rickettsiales</taxon>
        <taxon>Anaplasmataceae</taxon>
        <taxon>Neorickettsia</taxon>
    </lineage>
</organism>
<evidence type="ECO:0000256" key="2">
    <source>
        <dbReference type="ARBA" id="ARBA00022516"/>
    </source>
</evidence>
<dbReference type="Gene3D" id="1.20.1090.10">
    <property type="entry name" value="Dehydroquinate synthase-like - alpha domain"/>
    <property type="match status" value="1"/>
</dbReference>
<evidence type="ECO:0000256" key="6">
    <source>
        <dbReference type="ARBA" id="ARBA00023027"/>
    </source>
</evidence>
<evidence type="ECO:0000313" key="11">
    <source>
        <dbReference type="Proteomes" id="UP000023755"/>
    </source>
</evidence>
<dbReference type="GO" id="GO:0008654">
    <property type="term" value="P:phospholipid biosynthetic process"/>
    <property type="evidence" value="ECO:0007669"/>
    <property type="project" value="UniProtKB-KW"/>
</dbReference>
<keyword evidence="6" id="KW-0520">NAD</keyword>
<reference evidence="10 11" key="1">
    <citation type="submission" date="2014-03" db="EMBL/GenBank/DDBJ databases">
        <title>Sequencing and Comparison of Genomes and Transcriptome Profiles of Human Ehrlichiosis Agents.</title>
        <authorList>
            <person name="Lin M."/>
            <person name="Daugherty S.C."/>
            <person name="Nagaraj S."/>
            <person name="Cheng Z."/>
            <person name="Xiong Q."/>
            <person name="Lin F.-Y."/>
            <person name="Sengamalay N."/>
            <person name="Ott S."/>
            <person name="Godinez A."/>
            <person name="Tallon L.J."/>
            <person name="Sadzewicz L."/>
            <person name="Fraser C.M."/>
            <person name="Dunning Hotopp J.C."/>
            <person name="Rikihisa Y."/>
        </authorList>
    </citation>
    <scope>NUCLEOTIDE SEQUENCE [LARGE SCALE GENOMIC DNA]</scope>
    <source>
        <strain evidence="10 11">Oregon</strain>
    </source>
</reference>
<dbReference type="RefSeq" id="WP_232214981.1">
    <property type="nucleotide sequence ID" value="NZ_CP007481.1"/>
</dbReference>